<dbReference type="EMBL" id="JALJOS010000086">
    <property type="protein sequence ID" value="KAK9816227.1"/>
    <property type="molecule type" value="Genomic_DNA"/>
</dbReference>
<evidence type="ECO:0000313" key="1">
    <source>
        <dbReference type="EMBL" id="KAK9816227.1"/>
    </source>
</evidence>
<sequence length="322" mass="35519">MLRSIVRHAAFLCTVCNFMLKTVGKHPPLVIDGPITQLTVLQPWRYRVPVSRAEVRTRVHATFPAAVPSGAADAIVDESMEELTASVSAGRLSVGAATPEDDVDSPLMDQHARQLAASEDIRSMPSPSDLQQLGSILRQAHEEGLDLRQQRATDIPQGECTLQEWSEAHVRRSSEVFLHLQAKFMPLVLGLAGPAAIRRVLYPTMAAVLQHVALSTAICGGACALQDCTCGNDVRLGLWNLATLSLICQPDISLLLEDPDLKEHPFPEIKACFTGVWMWISDFGSYINRRTGKTWCSSFEDRLMPKEVMFGQVHGIYCNQFL</sequence>
<reference evidence="1 2" key="1">
    <citation type="journal article" date="2024" name="Nat. Commun.">
        <title>Phylogenomics reveals the evolutionary origins of lichenization in chlorophyte algae.</title>
        <authorList>
            <person name="Puginier C."/>
            <person name="Libourel C."/>
            <person name="Otte J."/>
            <person name="Skaloud P."/>
            <person name="Haon M."/>
            <person name="Grisel S."/>
            <person name="Petersen M."/>
            <person name="Berrin J.G."/>
            <person name="Delaux P.M."/>
            <person name="Dal Grande F."/>
            <person name="Keller J."/>
        </authorList>
    </citation>
    <scope>NUCLEOTIDE SEQUENCE [LARGE SCALE GENOMIC DNA]</scope>
    <source>
        <strain evidence="1 2">SAG 2145</strain>
    </source>
</reference>
<keyword evidence="2" id="KW-1185">Reference proteome</keyword>
<accession>A0AAW1Q4R6</accession>
<dbReference type="AlphaFoldDB" id="A0AAW1Q4R6"/>
<proteinExistence type="predicted"/>
<name>A0AAW1Q4R6_9CHLO</name>
<organism evidence="1 2">
    <name type="scientific">Apatococcus lobatus</name>
    <dbReference type="NCBI Taxonomy" id="904363"/>
    <lineage>
        <taxon>Eukaryota</taxon>
        <taxon>Viridiplantae</taxon>
        <taxon>Chlorophyta</taxon>
        <taxon>core chlorophytes</taxon>
        <taxon>Trebouxiophyceae</taxon>
        <taxon>Chlorellales</taxon>
        <taxon>Chlorellaceae</taxon>
        <taxon>Apatococcus</taxon>
    </lineage>
</organism>
<gene>
    <name evidence="1" type="ORF">WJX74_007376</name>
</gene>
<protein>
    <submittedName>
        <fullName evidence="1">Uncharacterized protein</fullName>
    </submittedName>
</protein>
<comment type="caution">
    <text evidence="1">The sequence shown here is derived from an EMBL/GenBank/DDBJ whole genome shotgun (WGS) entry which is preliminary data.</text>
</comment>
<dbReference type="Proteomes" id="UP001438707">
    <property type="component" value="Unassembled WGS sequence"/>
</dbReference>
<evidence type="ECO:0000313" key="2">
    <source>
        <dbReference type="Proteomes" id="UP001438707"/>
    </source>
</evidence>